<protein>
    <submittedName>
        <fullName evidence="10">MFS transporter</fullName>
    </submittedName>
</protein>
<reference evidence="11" key="1">
    <citation type="journal article" date="2019" name="Int. J. Syst. Evol. Microbiol.">
        <title>The Global Catalogue of Microorganisms (GCM) 10K type strain sequencing project: providing services to taxonomists for standard genome sequencing and annotation.</title>
        <authorList>
            <consortium name="The Broad Institute Genomics Platform"/>
            <consortium name="The Broad Institute Genome Sequencing Center for Infectious Disease"/>
            <person name="Wu L."/>
            <person name="Ma J."/>
        </authorList>
    </citation>
    <scope>NUCLEOTIDE SEQUENCE [LARGE SCALE GENOMIC DNA]</scope>
    <source>
        <strain evidence="11">CCM 8932</strain>
    </source>
</reference>
<comment type="caution">
    <text evidence="10">The sequence shown here is derived from an EMBL/GenBank/DDBJ whole genome shotgun (WGS) entry which is preliminary data.</text>
</comment>
<dbReference type="PROSITE" id="PS50850">
    <property type="entry name" value="MFS"/>
    <property type="match status" value="1"/>
</dbReference>
<keyword evidence="4" id="KW-1003">Cell membrane</keyword>
<keyword evidence="7 8" id="KW-0472">Membrane</keyword>
<dbReference type="InterPro" id="IPR020846">
    <property type="entry name" value="MFS_dom"/>
</dbReference>
<dbReference type="SUPFAM" id="SSF103473">
    <property type="entry name" value="MFS general substrate transporter"/>
    <property type="match status" value="1"/>
</dbReference>
<feature type="transmembrane region" description="Helical" evidence="8">
    <location>
        <begin position="76"/>
        <end position="95"/>
    </location>
</feature>
<dbReference type="RefSeq" id="WP_171001087.1">
    <property type="nucleotide sequence ID" value="NZ_BJDK01000029.1"/>
</dbReference>
<feature type="transmembrane region" description="Helical" evidence="8">
    <location>
        <begin position="264"/>
        <end position="289"/>
    </location>
</feature>
<feature type="transmembrane region" description="Helical" evidence="8">
    <location>
        <begin position="46"/>
        <end position="64"/>
    </location>
</feature>
<keyword evidence="5 8" id="KW-0812">Transmembrane</keyword>
<organism evidence="10 11">
    <name type="scientific">Lactiplantibacillus dongliensis</name>
    <dbReference type="NCBI Taxonomy" id="2559919"/>
    <lineage>
        <taxon>Bacteria</taxon>
        <taxon>Bacillati</taxon>
        <taxon>Bacillota</taxon>
        <taxon>Bacilli</taxon>
        <taxon>Lactobacillales</taxon>
        <taxon>Lactobacillaceae</taxon>
        <taxon>Lactiplantibacillus</taxon>
    </lineage>
</organism>
<evidence type="ECO:0000256" key="1">
    <source>
        <dbReference type="ARBA" id="ARBA00004651"/>
    </source>
</evidence>
<dbReference type="Gene3D" id="1.20.1720.10">
    <property type="entry name" value="Multidrug resistance protein D"/>
    <property type="match status" value="1"/>
</dbReference>
<dbReference type="Gene3D" id="1.20.1250.20">
    <property type="entry name" value="MFS general substrate transporter like domains"/>
    <property type="match status" value="1"/>
</dbReference>
<dbReference type="CDD" id="cd17321">
    <property type="entry name" value="MFS_MMR_MDR_like"/>
    <property type="match status" value="1"/>
</dbReference>
<gene>
    <name evidence="10" type="ORF">ACFP3T_00725</name>
</gene>
<evidence type="ECO:0000256" key="4">
    <source>
        <dbReference type="ARBA" id="ARBA00022475"/>
    </source>
</evidence>
<feature type="transmembrane region" description="Helical" evidence="8">
    <location>
        <begin position="354"/>
        <end position="372"/>
    </location>
</feature>
<evidence type="ECO:0000259" key="9">
    <source>
        <dbReference type="PROSITE" id="PS50850"/>
    </source>
</evidence>
<feature type="transmembrane region" description="Helical" evidence="8">
    <location>
        <begin position="393"/>
        <end position="416"/>
    </location>
</feature>
<feature type="transmembrane region" description="Helical" evidence="8">
    <location>
        <begin position="162"/>
        <end position="184"/>
    </location>
</feature>
<dbReference type="InterPro" id="IPR004638">
    <property type="entry name" value="EmrB-like"/>
</dbReference>
<evidence type="ECO:0000313" key="10">
    <source>
        <dbReference type="EMBL" id="MFC6163211.1"/>
    </source>
</evidence>
<dbReference type="EMBL" id="JBHSSD010000004">
    <property type="protein sequence ID" value="MFC6163211.1"/>
    <property type="molecule type" value="Genomic_DNA"/>
</dbReference>
<feature type="transmembrane region" description="Helical" evidence="8">
    <location>
        <begin position="101"/>
        <end position="122"/>
    </location>
</feature>
<sequence length="469" mass="51037">MNQTKHIWLALVAIGLFTIMGNLDSSIVNIALPILAHDFHVPTSTTAYIVIIYMVVMSGLLIIGGRLGDTLGKSRVFMFGMITFTIGSLLASIPVSFNYLLVARVVQAIGSAATMANSYGLIAQIFPPETRGQAIGYNTLFISAGFIAGPALGGLLLQHWMWNSIFMINLPIGVIAIIMGIRYLPRDPKKQLPTHFDWLGALLLFLGIAAVILWLETGQSRGFSQPFVLGLLVVSVVLLVWFSWQEHHHTDPMLDLSLFSNQRFTLSLLAMVLVMMVNSFFDIVFPFYLQNLLKWSVGAAGLMMIAFPVVMAFTAPFGGSLGDRFNRKSIIIIGACLLLVAQLMYTTFGATTAIVWMLVATAINGIGTGLFVSNNTTLIMTAIPQPQLGVAGAVQSLLTNIGQVLGVVLANLSLYLTMSVKAGHHVTTISAKHPDWFVAGMHIAFVVTAILMILTLLLVMSRRQDKQPR</sequence>
<dbReference type="InterPro" id="IPR011701">
    <property type="entry name" value="MFS"/>
</dbReference>
<evidence type="ECO:0000256" key="6">
    <source>
        <dbReference type="ARBA" id="ARBA00022989"/>
    </source>
</evidence>
<feature type="transmembrane region" description="Helical" evidence="8">
    <location>
        <begin position="330"/>
        <end position="348"/>
    </location>
</feature>
<comment type="similarity">
    <text evidence="2">Belongs to the major facilitator superfamily. EmrB family.</text>
</comment>
<evidence type="ECO:0000256" key="7">
    <source>
        <dbReference type="ARBA" id="ARBA00023136"/>
    </source>
</evidence>
<keyword evidence="3" id="KW-0813">Transport</keyword>
<evidence type="ECO:0000256" key="2">
    <source>
        <dbReference type="ARBA" id="ARBA00008537"/>
    </source>
</evidence>
<keyword evidence="11" id="KW-1185">Reference proteome</keyword>
<feature type="transmembrane region" description="Helical" evidence="8">
    <location>
        <begin position="436"/>
        <end position="459"/>
    </location>
</feature>
<evidence type="ECO:0000256" key="3">
    <source>
        <dbReference type="ARBA" id="ARBA00022448"/>
    </source>
</evidence>
<feature type="transmembrane region" description="Helical" evidence="8">
    <location>
        <begin position="134"/>
        <end position="156"/>
    </location>
</feature>
<feature type="transmembrane region" description="Helical" evidence="8">
    <location>
        <begin position="196"/>
        <end position="215"/>
    </location>
</feature>
<keyword evidence="6 8" id="KW-1133">Transmembrane helix</keyword>
<dbReference type="PRINTS" id="PR01036">
    <property type="entry name" value="TCRTETB"/>
</dbReference>
<evidence type="ECO:0000256" key="8">
    <source>
        <dbReference type="SAM" id="Phobius"/>
    </source>
</evidence>
<name>A0ABW1R060_9LACO</name>
<dbReference type="Proteomes" id="UP001596253">
    <property type="component" value="Unassembled WGS sequence"/>
</dbReference>
<proteinExistence type="inferred from homology"/>
<feature type="transmembrane region" description="Helical" evidence="8">
    <location>
        <begin position="227"/>
        <end position="244"/>
    </location>
</feature>
<dbReference type="PANTHER" id="PTHR42718">
    <property type="entry name" value="MAJOR FACILITATOR SUPERFAMILY MULTIDRUG TRANSPORTER MFSC"/>
    <property type="match status" value="1"/>
</dbReference>
<dbReference type="InterPro" id="IPR036259">
    <property type="entry name" value="MFS_trans_sf"/>
</dbReference>
<evidence type="ECO:0000313" key="11">
    <source>
        <dbReference type="Proteomes" id="UP001596253"/>
    </source>
</evidence>
<feature type="domain" description="Major facilitator superfamily (MFS) profile" evidence="9">
    <location>
        <begin position="10"/>
        <end position="467"/>
    </location>
</feature>
<dbReference type="PANTHER" id="PTHR42718:SF9">
    <property type="entry name" value="MAJOR FACILITATOR SUPERFAMILY MULTIDRUG TRANSPORTER MFSC"/>
    <property type="match status" value="1"/>
</dbReference>
<feature type="transmembrane region" description="Helical" evidence="8">
    <location>
        <begin position="295"/>
        <end position="318"/>
    </location>
</feature>
<evidence type="ECO:0000256" key="5">
    <source>
        <dbReference type="ARBA" id="ARBA00022692"/>
    </source>
</evidence>
<dbReference type="NCBIfam" id="TIGR00711">
    <property type="entry name" value="efflux_EmrB"/>
    <property type="match status" value="1"/>
</dbReference>
<comment type="subcellular location">
    <subcellularLocation>
        <location evidence="1">Cell membrane</location>
        <topology evidence="1">Multi-pass membrane protein</topology>
    </subcellularLocation>
</comment>
<accession>A0ABW1R060</accession>
<dbReference type="Pfam" id="PF07690">
    <property type="entry name" value="MFS_1"/>
    <property type="match status" value="2"/>
</dbReference>